<feature type="domain" description="Cytochrome c-552/4" evidence="2">
    <location>
        <begin position="126"/>
        <end position="207"/>
    </location>
</feature>
<protein>
    <recommendedName>
        <fullName evidence="2">Cytochrome c-552/4 domain-containing protein</fullName>
    </recommendedName>
</protein>
<feature type="transmembrane region" description="Helical" evidence="1">
    <location>
        <begin position="27"/>
        <end position="49"/>
    </location>
</feature>
<sequence>MSQSIYNSIYNQESALGDRLRSVGANWYQRILVILCGTLAVLILATVSITAKADDDDLLIEDDLLVEDDLLLEDDSLLDDDDSLLEDIDDGSHADAAEDDAGDVAEAAAEEHESLFAESRYPSAGTCGTCHPKQYEAWSVSQHSYSQLSPAYLSLNNKINELANGSNGDFCLRCHNPVGANLGENSFDSNLGRHPTSREGDTCVVCHRLNKAYNKASGRLALVEGGLTEIVFGPMGNDEMERVLD</sequence>
<evidence type="ECO:0000256" key="1">
    <source>
        <dbReference type="SAM" id="Phobius"/>
    </source>
</evidence>
<keyword evidence="1" id="KW-0472">Membrane</keyword>
<evidence type="ECO:0000259" key="2">
    <source>
        <dbReference type="Pfam" id="PF13435"/>
    </source>
</evidence>
<dbReference type="AlphaFoldDB" id="A0A382KEU7"/>
<feature type="non-terminal residue" evidence="3">
    <location>
        <position position="245"/>
    </location>
</feature>
<evidence type="ECO:0000313" key="3">
    <source>
        <dbReference type="EMBL" id="SVC23050.1"/>
    </source>
</evidence>
<keyword evidence="1" id="KW-0812">Transmembrane</keyword>
<dbReference type="InterPro" id="IPR023155">
    <property type="entry name" value="Cyt_c-552/4"/>
</dbReference>
<gene>
    <name evidence="3" type="ORF">METZ01_LOCUS275904</name>
</gene>
<dbReference type="Gene3D" id="1.10.1130.10">
    <property type="entry name" value="Flavocytochrome C3, Chain A"/>
    <property type="match status" value="1"/>
</dbReference>
<dbReference type="SUPFAM" id="SSF48695">
    <property type="entry name" value="Multiheme cytochromes"/>
    <property type="match status" value="1"/>
</dbReference>
<dbReference type="Pfam" id="PF13435">
    <property type="entry name" value="Cytochrome_C554"/>
    <property type="match status" value="1"/>
</dbReference>
<dbReference type="EMBL" id="UINC01080267">
    <property type="protein sequence ID" value="SVC23050.1"/>
    <property type="molecule type" value="Genomic_DNA"/>
</dbReference>
<proteinExistence type="predicted"/>
<organism evidence="3">
    <name type="scientific">marine metagenome</name>
    <dbReference type="NCBI Taxonomy" id="408172"/>
    <lineage>
        <taxon>unclassified sequences</taxon>
        <taxon>metagenomes</taxon>
        <taxon>ecological metagenomes</taxon>
    </lineage>
</organism>
<accession>A0A382KEU7</accession>
<name>A0A382KEU7_9ZZZZ</name>
<dbReference type="InterPro" id="IPR036280">
    <property type="entry name" value="Multihaem_cyt_sf"/>
</dbReference>
<reference evidence="3" key="1">
    <citation type="submission" date="2018-05" db="EMBL/GenBank/DDBJ databases">
        <authorList>
            <person name="Lanie J.A."/>
            <person name="Ng W.-L."/>
            <person name="Kazmierczak K.M."/>
            <person name="Andrzejewski T.M."/>
            <person name="Davidsen T.M."/>
            <person name="Wayne K.J."/>
            <person name="Tettelin H."/>
            <person name="Glass J.I."/>
            <person name="Rusch D."/>
            <person name="Podicherti R."/>
            <person name="Tsui H.-C.T."/>
            <person name="Winkler M.E."/>
        </authorList>
    </citation>
    <scope>NUCLEOTIDE SEQUENCE</scope>
</reference>
<keyword evidence="1" id="KW-1133">Transmembrane helix</keyword>